<accession>A0ABP7URG9</accession>
<dbReference type="Proteomes" id="UP001500426">
    <property type="component" value="Unassembled WGS sequence"/>
</dbReference>
<feature type="chain" id="PRO_5045745833" description="DUF4625 domain-containing protein" evidence="1">
    <location>
        <begin position="22"/>
        <end position="140"/>
    </location>
</feature>
<sequence length="140" mass="16416">MNLINMKKIVFLIAFSFVFFSCDVSEEQTYTYEINPIYQVIMPTEFAKDSITNITVKYKRPSSCHLFSKFYYESNGFERSVAIENIKVEQDNCQIDNETVLEMPLKFLPTAIGTYHFKFWTGTDTQGVDHYLEYDVVVDH</sequence>
<reference evidence="3" key="1">
    <citation type="journal article" date="2019" name="Int. J. Syst. Evol. Microbiol.">
        <title>The Global Catalogue of Microorganisms (GCM) 10K type strain sequencing project: providing services to taxonomists for standard genome sequencing and annotation.</title>
        <authorList>
            <consortium name="The Broad Institute Genomics Platform"/>
            <consortium name="The Broad Institute Genome Sequencing Center for Infectious Disease"/>
            <person name="Wu L."/>
            <person name="Ma J."/>
        </authorList>
    </citation>
    <scope>NUCLEOTIDE SEQUENCE [LARGE SCALE GENOMIC DNA]</scope>
    <source>
        <strain evidence="3">JCM 17068</strain>
    </source>
</reference>
<comment type="caution">
    <text evidence="2">The sequence shown here is derived from an EMBL/GenBank/DDBJ whole genome shotgun (WGS) entry which is preliminary data.</text>
</comment>
<evidence type="ECO:0008006" key="4">
    <source>
        <dbReference type="Google" id="ProtNLM"/>
    </source>
</evidence>
<dbReference type="EMBL" id="BAABCS010000016">
    <property type="protein sequence ID" value="GAA4050744.1"/>
    <property type="molecule type" value="Genomic_DNA"/>
</dbReference>
<evidence type="ECO:0000313" key="3">
    <source>
        <dbReference type="Proteomes" id="UP001500426"/>
    </source>
</evidence>
<name>A0ABP7URG9_9FLAO</name>
<gene>
    <name evidence="2" type="ORF">GCM10022388_15990</name>
</gene>
<organism evidence="2 3">
    <name type="scientific">Flavobacterium chungnamense</name>
    <dbReference type="NCBI Taxonomy" id="706182"/>
    <lineage>
        <taxon>Bacteria</taxon>
        <taxon>Pseudomonadati</taxon>
        <taxon>Bacteroidota</taxon>
        <taxon>Flavobacteriia</taxon>
        <taxon>Flavobacteriales</taxon>
        <taxon>Flavobacteriaceae</taxon>
        <taxon>Flavobacterium</taxon>
    </lineage>
</organism>
<dbReference type="PROSITE" id="PS51257">
    <property type="entry name" value="PROKAR_LIPOPROTEIN"/>
    <property type="match status" value="1"/>
</dbReference>
<evidence type="ECO:0000313" key="2">
    <source>
        <dbReference type="EMBL" id="GAA4050744.1"/>
    </source>
</evidence>
<protein>
    <recommendedName>
        <fullName evidence="4">DUF4625 domain-containing protein</fullName>
    </recommendedName>
</protein>
<evidence type="ECO:0000256" key="1">
    <source>
        <dbReference type="SAM" id="SignalP"/>
    </source>
</evidence>
<keyword evidence="3" id="KW-1185">Reference proteome</keyword>
<feature type="signal peptide" evidence="1">
    <location>
        <begin position="1"/>
        <end position="21"/>
    </location>
</feature>
<keyword evidence="1" id="KW-0732">Signal</keyword>
<proteinExistence type="predicted"/>